<dbReference type="InterPro" id="IPR038078">
    <property type="entry name" value="PhoU-like_sf"/>
</dbReference>
<dbReference type="AlphaFoldDB" id="A0A1G9LIT9"/>
<dbReference type="OrthoDB" id="9797568at2"/>
<evidence type="ECO:0000256" key="1">
    <source>
        <dbReference type="ARBA" id="ARBA00008591"/>
    </source>
</evidence>
<accession>A0A1G9LIT9</accession>
<dbReference type="InterPro" id="IPR002727">
    <property type="entry name" value="DUF47"/>
</dbReference>
<dbReference type="PANTHER" id="PTHR36536:SF3">
    <property type="entry name" value="UPF0111 PROTEIN HI_1603"/>
    <property type="match status" value="1"/>
</dbReference>
<protein>
    <recommendedName>
        <fullName evidence="4">TIGR00153 family protein</fullName>
    </recommendedName>
</protein>
<gene>
    <name evidence="2" type="ORF">SAMN04488692_10676</name>
</gene>
<dbReference type="Proteomes" id="UP000199476">
    <property type="component" value="Unassembled WGS sequence"/>
</dbReference>
<dbReference type="SUPFAM" id="SSF109755">
    <property type="entry name" value="PhoU-like"/>
    <property type="match status" value="1"/>
</dbReference>
<dbReference type="STRING" id="321763.SAMN04488692_10676"/>
<dbReference type="InterPro" id="IPR018445">
    <property type="entry name" value="Put_Phosphate_transp_reg"/>
</dbReference>
<sequence length="217" mass="25443">MEDLMGEERELIDLYREHTQLVRDCLESFCEAFESFLEEGMTADTRDLIEDVNESESEADRVRRDIIKLLIEKRFLLSNTRRDFLTLLEYTDKVADYSESTLDYLMLESVAISGEDRKDLINIMKITADMFEYLQEAVDLVFRDYELALERVAEIEKMESDIDTLEKKLIARFSNRENLKPGEKALYRDILIMITDLSDIIEDAGDEIEVIVALRRL</sequence>
<comment type="similarity">
    <text evidence="1">Belongs to the UPF0111 family.</text>
</comment>
<name>A0A1G9LIT9_9FIRM</name>
<reference evidence="2 3" key="1">
    <citation type="submission" date="2016-10" db="EMBL/GenBank/DDBJ databases">
        <authorList>
            <person name="de Groot N.N."/>
        </authorList>
    </citation>
    <scope>NUCLEOTIDE SEQUENCE [LARGE SCALE GENOMIC DNA]</scope>
    <source>
        <strain evidence="2 3">SLAS-1</strain>
    </source>
</reference>
<evidence type="ECO:0008006" key="4">
    <source>
        <dbReference type="Google" id="ProtNLM"/>
    </source>
</evidence>
<dbReference type="RefSeq" id="WP_089759158.1">
    <property type="nucleotide sequence ID" value="NZ_FNGO01000006.1"/>
</dbReference>
<dbReference type="PANTHER" id="PTHR36536">
    <property type="entry name" value="UPF0111 PROTEIN HI_1603"/>
    <property type="match status" value="1"/>
</dbReference>
<dbReference type="Pfam" id="PF01865">
    <property type="entry name" value="PhoU_div"/>
    <property type="match status" value="1"/>
</dbReference>
<organism evidence="2 3">
    <name type="scientific">Halarsenatibacter silvermanii</name>
    <dbReference type="NCBI Taxonomy" id="321763"/>
    <lineage>
        <taxon>Bacteria</taxon>
        <taxon>Bacillati</taxon>
        <taxon>Bacillota</taxon>
        <taxon>Clostridia</taxon>
        <taxon>Halanaerobiales</taxon>
        <taxon>Halarsenatibacteraceae</taxon>
        <taxon>Halarsenatibacter</taxon>
    </lineage>
</organism>
<proteinExistence type="inferred from homology"/>
<dbReference type="Gene3D" id="1.20.58.220">
    <property type="entry name" value="Phosphate transport system protein phou homolog 2, domain 2"/>
    <property type="match status" value="1"/>
</dbReference>
<keyword evidence="3" id="KW-1185">Reference proteome</keyword>
<dbReference type="EMBL" id="FNGO01000006">
    <property type="protein sequence ID" value="SDL61869.1"/>
    <property type="molecule type" value="Genomic_DNA"/>
</dbReference>
<evidence type="ECO:0000313" key="2">
    <source>
        <dbReference type="EMBL" id="SDL61869.1"/>
    </source>
</evidence>
<dbReference type="NCBIfam" id="TIGR00153">
    <property type="entry name" value="TIGR00153 family protein"/>
    <property type="match status" value="1"/>
</dbReference>
<evidence type="ECO:0000313" key="3">
    <source>
        <dbReference type="Proteomes" id="UP000199476"/>
    </source>
</evidence>